<gene>
    <name evidence="2" type="ORF">GLAREA_07333</name>
</gene>
<dbReference type="EMBL" id="KE145359">
    <property type="protein sequence ID" value="EPE32200.1"/>
    <property type="molecule type" value="Genomic_DNA"/>
</dbReference>
<dbReference type="AlphaFoldDB" id="S3D319"/>
<name>S3D319_GLAL2</name>
<evidence type="ECO:0000313" key="2">
    <source>
        <dbReference type="EMBL" id="EPE32200.1"/>
    </source>
</evidence>
<organism evidence="2 3">
    <name type="scientific">Glarea lozoyensis (strain ATCC 20868 / MF5171)</name>
    <dbReference type="NCBI Taxonomy" id="1116229"/>
    <lineage>
        <taxon>Eukaryota</taxon>
        <taxon>Fungi</taxon>
        <taxon>Dikarya</taxon>
        <taxon>Ascomycota</taxon>
        <taxon>Pezizomycotina</taxon>
        <taxon>Leotiomycetes</taxon>
        <taxon>Helotiales</taxon>
        <taxon>Helotiaceae</taxon>
        <taxon>Glarea</taxon>
    </lineage>
</organism>
<proteinExistence type="predicted"/>
<reference evidence="2 3" key="1">
    <citation type="journal article" date="2013" name="BMC Genomics">
        <title>Genomics-driven discovery of the pneumocandin biosynthetic gene cluster in the fungus Glarea lozoyensis.</title>
        <authorList>
            <person name="Chen L."/>
            <person name="Yue Q."/>
            <person name="Zhang X."/>
            <person name="Xiang M."/>
            <person name="Wang C."/>
            <person name="Li S."/>
            <person name="Che Y."/>
            <person name="Ortiz-Lopez F.J."/>
            <person name="Bills G.F."/>
            <person name="Liu X."/>
            <person name="An Z."/>
        </authorList>
    </citation>
    <scope>NUCLEOTIDE SEQUENCE [LARGE SCALE GENOMIC DNA]</scope>
    <source>
        <strain evidence="3">ATCC 20868 / MF5171</strain>
    </source>
</reference>
<keyword evidence="1" id="KW-0472">Membrane</keyword>
<feature type="transmembrane region" description="Helical" evidence="1">
    <location>
        <begin position="140"/>
        <end position="163"/>
    </location>
</feature>
<protein>
    <submittedName>
        <fullName evidence="2">Uncharacterized protein</fullName>
    </submittedName>
</protein>
<dbReference type="KEGG" id="glz:GLAREA_07333"/>
<keyword evidence="1" id="KW-0812">Transmembrane</keyword>
<keyword evidence="1" id="KW-1133">Transmembrane helix</keyword>
<dbReference type="GeneID" id="19466386"/>
<evidence type="ECO:0000313" key="3">
    <source>
        <dbReference type="Proteomes" id="UP000016922"/>
    </source>
</evidence>
<accession>S3D319</accession>
<keyword evidence="3" id="KW-1185">Reference proteome</keyword>
<dbReference type="HOGENOM" id="CLU_1180315_0_0_1"/>
<sequence length="235" mass="25714">MVTILVRDMGRIAGRTPQVESDTTTPESRDLFSTDSYAGFSITVAPSSPQDHTTVIIISDGEPPTTTAETSTTRIITSPISLSHGLISKASTIISVESTLQPRTTSTPRSCLDSQAPPECSATISINELLHYQSNTKPSYLTQLITAACFLLFFLAVAVYLFVCLKLRKSQKRPVSLRSKDEHVIDGKEHCGIELTTIYNTHEADGQAVMRREEVILQGMGLSEETDLLPGTRRQ</sequence>
<evidence type="ECO:0000256" key="1">
    <source>
        <dbReference type="SAM" id="Phobius"/>
    </source>
</evidence>
<dbReference type="Proteomes" id="UP000016922">
    <property type="component" value="Unassembled WGS sequence"/>
</dbReference>
<dbReference type="RefSeq" id="XP_008080212.1">
    <property type="nucleotide sequence ID" value="XM_008082021.1"/>
</dbReference>